<comment type="similarity">
    <text evidence="5">Belongs to the YqgF HJR family.</text>
</comment>
<dbReference type="Gene3D" id="3.30.420.140">
    <property type="entry name" value="YqgF/RNase H-like domain"/>
    <property type="match status" value="1"/>
</dbReference>
<feature type="domain" description="YqgF/RNase H-like" evidence="6">
    <location>
        <begin position="1"/>
        <end position="100"/>
    </location>
</feature>
<dbReference type="GO" id="GO:0008821">
    <property type="term" value="F:crossover junction DNA endonuclease activity"/>
    <property type="evidence" value="ECO:0007669"/>
    <property type="project" value="UniProtKB-EC"/>
</dbReference>
<dbReference type="EC" id="3.1.-.-" evidence="5"/>
<keyword evidence="2 5" id="KW-0690">Ribosome biogenesis</keyword>
<dbReference type="InterPro" id="IPR012337">
    <property type="entry name" value="RNaseH-like_sf"/>
</dbReference>
<keyword evidence="4 5" id="KW-0378">Hydrolase</keyword>
<dbReference type="SUPFAM" id="SSF53098">
    <property type="entry name" value="Ribonuclease H-like"/>
    <property type="match status" value="1"/>
</dbReference>
<protein>
    <recommendedName>
        <fullName evidence="5">Putative pre-16S rRNA nuclease</fullName>
        <ecNumber evidence="5">3.1.-.-</ecNumber>
    </recommendedName>
</protein>
<dbReference type="PANTHER" id="PTHR33317:SF4">
    <property type="entry name" value="POLYNUCLEOTIDYL TRANSFERASE, RIBONUCLEASE H-LIKE SUPERFAMILY PROTEIN"/>
    <property type="match status" value="1"/>
</dbReference>
<keyword evidence="8" id="KW-1185">Reference proteome</keyword>
<evidence type="ECO:0000256" key="2">
    <source>
        <dbReference type="ARBA" id="ARBA00022517"/>
    </source>
</evidence>
<dbReference type="InterPro" id="IPR037027">
    <property type="entry name" value="YqgF/RNaseH-like_dom_sf"/>
</dbReference>
<name>A0ABU4WHB6_9BACT</name>
<evidence type="ECO:0000256" key="4">
    <source>
        <dbReference type="ARBA" id="ARBA00022801"/>
    </source>
</evidence>
<organism evidence="7 8">
    <name type="scientific">Intestinicryptomonas porci</name>
    <dbReference type="NCBI Taxonomy" id="2926320"/>
    <lineage>
        <taxon>Bacteria</taxon>
        <taxon>Pseudomonadati</taxon>
        <taxon>Verrucomicrobiota</taxon>
        <taxon>Opitutia</taxon>
        <taxon>Opitutales</taxon>
        <taxon>Intestinicryptomonaceae</taxon>
        <taxon>Intestinicryptomonas</taxon>
    </lineage>
</organism>
<evidence type="ECO:0000256" key="1">
    <source>
        <dbReference type="ARBA" id="ARBA00022490"/>
    </source>
</evidence>
<evidence type="ECO:0000313" key="7">
    <source>
        <dbReference type="EMBL" id="MDX8415950.1"/>
    </source>
</evidence>
<keyword evidence="1 5" id="KW-0963">Cytoplasm</keyword>
<dbReference type="HAMAP" id="MF_00651">
    <property type="entry name" value="Nuclease_YqgF"/>
    <property type="match status" value="1"/>
</dbReference>
<comment type="caution">
    <text evidence="7">The sequence shown here is derived from an EMBL/GenBank/DDBJ whole genome shotgun (WGS) entry which is preliminary data.</text>
</comment>
<dbReference type="RefSeq" id="WP_370397403.1">
    <property type="nucleotide sequence ID" value="NZ_JALBUT010000007.1"/>
</dbReference>
<proteinExistence type="inferred from homology"/>
<keyword evidence="3 5" id="KW-0540">Nuclease</keyword>
<gene>
    <name evidence="7" type="primary">ruvX</name>
    <name evidence="7" type="ORF">MOX91_07150</name>
</gene>
<dbReference type="Pfam" id="PF03652">
    <property type="entry name" value="RuvX"/>
    <property type="match status" value="1"/>
</dbReference>
<evidence type="ECO:0000259" key="6">
    <source>
        <dbReference type="SMART" id="SM00732"/>
    </source>
</evidence>
<reference evidence="7 8" key="1">
    <citation type="submission" date="2022-03" db="EMBL/GenBank/DDBJ databases">
        <title>Novel taxa within the pig intestine.</title>
        <authorList>
            <person name="Wylensek D."/>
            <person name="Bishof K."/>
            <person name="Afrizal A."/>
            <person name="Clavel T."/>
        </authorList>
    </citation>
    <scope>NUCLEOTIDE SEQUENCE [LARGE SCALE GENOMIC DNA]</scope>
    <source>
        <strain evidence="7 8">CLA-KB-P66</strain>
    </source>
</reference>
<accession>A0ABU4WHB6</accession>
<comment type="subcellular location">
    <subcellularLocation>
        <location evidence="5">Cytoplasm</location>
    </subcellularLocation>
</comment>
<evidence type="ECO:0000256" key="3">
    <source>
        <dbReference type="ARBA" id="ARBA00022722"/>
    </source>
</evidence>
<sequence length="147" mass="16483">MKILGLDYGHKRIGLAFADELGVAFPIPAAVENSVEARLNHIALEIERRKPDMLLIGYPYNMDGSASQKMKEVDAFIEILKSRFSLPVDTSDERLSSFQAEADLEAFAPKKSRKKTVAARQKYRRSGDIDSRAIAIVLQDYIDNRPA</sequence>
<evidence type="ECO:0000256" key="5">
    <source>
        <dbReference type="HAMAP-Rule" id="MF_00651"/>
    </source>
</evidence>
<dbReference type="CDD" id="cd16964">
    <property type="entry name" value="YqgF"/>
    <property type="match status" value="1"/>
</dbReference>
<dbReference type="SMART" id="SM00732">
    <property type="entry name" value="YqgFc"/>
    <property type="match status" value="1"/>
</dbReference>
<dbReference type="InterPro" id="IPR005227">
    <property type="entry name" value="YqgF"/>
</dbReference>
<dbReference type="InterPro" id="IPR006641">
    <property type="entry name" value="YqgF/RNaseH-like_dom"/>
</dbReference>
<dbReference type="EMBL" id="JALBUT010000007">
    <property type="protein sequence ID" value="MDX8415950.1"/>
    <property type="molecule type" value="Genomic_DNA"/>
</dbReference>
<dbReference type="PANTHER" id="PTHR33317">
    <property type="entry name" value="POLYNUCLEOTIDYL TRANSFERASE, RIBONUCLEASE H-LIKE SUPERFAMILY PROTEIN"/>
    <property type="match status" value="1"/>
</dbReference>
<comment type="function">
    <text evidence="5">Could be a nuclease involved in processing of the 5'-end of pre-16S rRNA.</text>
</comment>
<dbReference type="Proteomes" id="UP001275932">
    <property type="component" value="Unassembled WGS sequence"/>
</dbReference>
<evidence type="ECO:0000313" key="8">
    <source>
        <dbReference type="Proteomes" id="UP001275932"/>
    </source>
</evidence>
<dbReference type="NCBIfam" id="TIGR00250">
    <property type="entry name" value="RNAse_H_YqgF"/>
    <property type="match status" value="1"/>
</dbReference>